<sequence>MEELHFNCPAYLAQRFWLMCAERRETPGAVLREFMLGEISKTDAGFEFDLKAITGFDAWAIREGKQGGTQR</sequence>
<comment type="caution">
    <text evidence="1">The sequence shown here is derived from an EMBL/GenBank/DDBJ whole genome shotgun (WGS) entry which is preliminary data.</text>
</comment>
<organism evidence="1 2">
    <name type="scientific">Seohaeicola zhoushanensis</name>
    <dbReference type="NCBI Taxonomy" id="1569283"/>
    <lineage>
        <taxon>Bacteria</taxon>
        <taxon>Pseudomonadati</taxon>
        <taxon>Pseudomonadota</taxon>
        <taxon>Alphaproteobacteria</taxon>
        <taxon>Rhodobacterales</taxon>
        <taxon>Roseobacteraceae</taxon>
        <taxon>Seohaeicola</taxon>
    </lineage>
</organism>
<keyword evidence="2" id="KW-1185">Reference proteome</keyword>
<reference evidence="1" key="1">
    <citation type="journal article" date="2014" name="Int. J. Syst. Evol. Microbiol.">
        <title>Complete genome sequence of Corynebacterium casei LMG S-19264T (=DSM 44701T), isolated from a smear-ripened cheese.</title>
        <authorList>
            <consortium name="US DOE Joint Genome Institute (JGI-PGF)"/>
            <person name="Walter F."/>
            <person name="Albersmeier A."/>
            <person name="Kalinowski J."/>
            <person name="Ruckert C."/>
        </authorList>
    </citation>
    <scope>NUCLEOTIDE SEQUENCE</scope>
    <source>
        <strain evidence="1">KCTC 42650</strain>
    </source>
</reference>
<gene>
    <name evidence="1" type="ORF">GCM10017056_10250</name>
</gene>
<dbReference type="AlphaFoldDB" id="A0A8J3M4T8"/>
<accession>A0A8J3M4T8</accession>
<reference evidence="1" key="2">
    <citation type="submission" date="2020-09" db="EMBL/GenBank/DDBJ databases">
        <authorList>
            <person name="Sun Q."/>
            <person name="Kim S."/>
        </authorList>
    </citation>
    <scope>NUCLEOTIDE SEQUENCE</scope>
    <source>
        <strain evidence="1">KCTC 42650</strain>
    </source>
</reference>
<proteinExistence type="predicted"/>
<dbReference type="RefSeq" id="WP_189678966.1">
    <property type="nucleotide sequence ID" value="NZ_BNCJ01000002.1"/>
</dbReference>
<name>A0A8J3M4T8_9RHOB</name>
<evidence type="ECO:0000313" key="1">
    <source>
        <dbReference type="EMBL" id="GHF40620.1"/>
    </source>
</evidence>
<evidence type="ECO:0000313" key="2">
    <source>
        <dbReference type="Proteomes" id="UP000626220"/>
    </source>
</evidence>
<dbReference type="EMBL" id="BNCJ01000002">
    <property type="protein sequence ID" value="GHF40620.1"/>
    <property type="molecule type" value="Genomic_DNA"/>
</dbReference>
<protein>
    <submittedName>
        <fullName evidence="1">Uncharacterized protein</fullName>
    </submittedName>
</protein>
<dbReference type="Proteomes" id="UP000626220">
    <property type="component" value="Unassembled WGS sequence"/>
</dbReference>